<keyword evidence="2" id="KW-1185">Reference proteome</keyword>
<reference evidence="1 2" key="1">
    <citation type="submission" date="2019-05" db="EMBL/GenBank/DDBJ databases">
        <title>Another draft genome of Portunus trituberculatus and its Hox gene families provides insights of decapod evolution.</title>
        <authorList>
            <person name="Jeong J.-H."/>
            <person name="Song I."/>
            <person name="Kim S."/>
            <person name="Choi T."/>
            <person name="Kim D."/>
            <person name="Ryu S."/>
            <person name="Kim W."/>
        </authorList>
    </citation>
    <scope>NUCLEOTIDE SEQUENCE [LARGE SCALE GENOMIC DNA]</scope>
    <source>
        <tissue evidence="1">Muscle</tissue>
    </source>
</reference>
<dbReference type="OrthoDB" id="6372136at2759"/>
<gene>
    <name evidence="1" type="ORF">E2C01_048358</name>
</gene>
<name>A0A5B7GAY0_PORTR</name>
<protein>
    <submittedName>
        <fullName evidence="1">Uncharacterized protein</fullName>
    </submittedName>
</protein>
<accession>A0A5B7GAY0</accession>
<dbReference type="Proteomes" id="UP000324222">
    <property type="component" value="Unassembled WGS sequence"/>
</dbReference>
<sequence>MDSLGPCTAEKNLHQSAAWLVTCKAMKPTASRASGMERASHCCVEYLVSRKRCRLGEQRRPICNTAPAGVNPLRASQYSTECLQDRKAAVDVPMLHFSGADDRRAEEWWMGLAATWRCRAVMASVCARST</sequence>
<dbReference type="AlphaFoldDB" id="A0A5B7GAY0"/>
<proteinExistence type="predicted"/>
<dbReference type="EMBL" id="VSRR010012359">
    <property type="protein sequence ID" value="MPC54443.1"/>
    <property type="molecule type" value="Genomic_DNA"/>
</dbReference>
<organism evidence="1 2">
    <name type="scientific">Portunus trituberculatus</name>
    <name type="common">Swimming crab</name>
    <name type="synonym">Neptunus trituberculatus</name>
    <dbReference type="NCBI Taxonomy" id="210409"/>
    <lineage>
        <taxon>Eukaryota</taxon>
        <taxon>Metazoa</taxon>
        <taxon>Ecdysozoa</taxon>
        <taxon>Arthropoda</taxon>
        <taxon>Crustacea</taxon>
        <taxon>Multicrustacea</taxon>
        <taxon>Malacostraca</taxon>
        <taxon>Eumalacostraca</taxon>
        <taxon>Eucarida</taxon>
        <taxon>Decapoda</taxon>
        <taxon>Pleocyemata</taxon>
        <taxon>Brachyura</taxon>
        <taxon>Eubrachyura</taxon>
        <taxon>Portunoidea</taxon>
        <taxon>Portunidae</taxon>
        <taxon>Portuninae</taxon>
        <taxon>Portunus</taxon>
    </lineage>
</organism>
<comment type="caution">
    <text evidence="1">The sequence shown here is derived from an EMBL/GenBank/DDBJ whole genome shotgun (WGS) entry which is preliminary data.</text>
</comment>
<evidence type="ECO:0000313" key="2">
    <source>
        <dbReference type="Proteomes" id="UP000324222"/>
    </source>
</evidence>
<evidence type="ECO:0000313" key="1">
    <source>
        <dbReference type="EMBL" id="MPC54443.1"/>
    </source>
</evidence>